<dbReference type="EMBL" id="JAUEPS010000010">
    <property type="protein sequence ID" value="KAK0462086.1"/>
    <property type="molecule type" value="Genomic_DNA"/>
</dbReference>
<protein>
    <submittedName>
        <fullName evidence="2">Uncharacterized protein</fullName>
    </submittedName>
</protein>
<feature type="region of interest" description="Disordered" evidence="1">
    <location>
        <begin position="1"/>
        <end position="73"/>
    </location>
</feature>
<gene>
    <name evidence="2" type="ORF">EV420DRAFT_1640372</name>
</gene>
<keyword evidence="3" id="KW-1185">Reference proteome</keyword>
<evidence type="ECO:0000256" key="1">
    <source>
        <dbReference type="SAM" id="MobiDB-lite"/>
    </source>
</evidence>
<name>A0AA39T3M8_ARMTA</name>
<dbReference type="RefSeq" id="XP_060333824.1">
    <property type="nucleotide sequence ID" value="XM_060477094.1"/>
</dbReference>
<accession>A0AA39T3M8</accession>
<dbReference type="GeneID" id="85360642"/>
<proteinExistence type="predicted"/>
<evidence type="ECO:0000313" key="3">
    <source>
        <dbReference type="Proteomes" id="UP001175211"/>
    </source>
</evidence>
<feature type="compositionally biased region" description="Polar residues" evidence="1">
    <location>
        <begin position="24"/>
        <end position="36"/>
    </location>
</feature>
<dbReference type="AlphaFoldDB" id="A0AA39T3M8"/>
<sequence>MNPPPAAHTKAPTDSQPRAADGMNITNPPAQTQTQTHECEHKRQAMRLRGGGAAKRCSPRAQRRTASSDSSAASFVSNAAKAAVTASAISFAAPAR</sequence>
<reference evidence="2" key="1">
    <citation type="submission" date="2023-06" db="EMBL/GenBank/DDBJ databases">
        <authorList>
            <consortium name="Lawrence Berkeley National Laboratory"/>
            <person name="Ahrendt S."/>
            <person name="Sahu N."/>
            <person name="Indic B."/>
            <person name="Wong-Bajracharya J."/>
            <person name="Merenyi Z."/>
            <person name="Ke H.-M."/>
            <person name="Monk M."/>
            <person name="Kocsube S."/>
            <person name="Drula E."/>
            <person name="Lipzen A."/>
            <person name="Balint B."/>
            <person name="Henrissat B."/>
            <person name="Andreopoulos B."/>
            <person name="Martin F.M."/>
            <person name="Harder C.B."/>
            <person name="Rigling D."/>
            <person name="Ford K.L."/>
            <person name="Foster G.D."/>
            <person name="Pangilinan J."/>
            <person name="Papanicolaou A."/>
            <person name="Barry K."/>
            <person name="LaButti K."/>
            <person name="Viragh M."/>
            <person name="Koriabine M."/>
            <person name="Yan M."/>
            <person name="Riley R."/>
            <person name="Champramary S."/>
            <person name="Plett K.L."/>
            <person name="Tsai I.J."/>
            <person name="Slot J."/>
            <person name="Sipos G."/>
            <person name="Plett J."/>
            <person name="Nagy L.G."/>
            <person name="Grigoriev I.V."/>
        </authorList>
    </citation>
    <scope>NUCLEOTIDE SEQUENCE</scope>
    <source>
        <strain evidence="2">CCBAS 213</strain>
    </source>
</reference>
<organism evidence="2 3">
    <name type="scientific">Armillaria tabescens</name>
    <name type="common">Ringless honey mushroom</name>
    <name type="synonym">Agaricus tabescens</name>
    <dbReference type="NCBI Taxonomy" id="1929756"/>
    <lineage>
        <taxon>Eukaryota</taxon>
        <taxon>Fungi</taxon>
        <taxon>Dikarya</taxon>
        <taxon>Basidiomycota</taxon>
        <taxon>Agaricomycotina</taxon>
        <taxon>Agaricomycetes</taxon>
        <taxon>Agaricomycetidae</taxon>
        <taxon>Agaricales</taxon>
        <taxon>Marasmiineae</taxon>
        <taxon>Physalacriaceae</taxon>
        <taxon>Desarmillaria</taxon>
    </lineage>
</organism>
<dbReference type="Proteomes" id="UP001175211">
    <property type="component" value="Unassembled WGS sequence"/>
</dbReference>
<evidence type="ECO:0000313" key="2">
    <source>
        <dbReference type="EMBL" id="KAK0462086.1"/>
    </source>
</evidence>
<comment type="caution">
    <text evidence="2">The sequence shown here is derived from an EMBL/GenBank/DDBJ whole genome shotgun (WGS) entry which is preliminary data.</text>
</comment>